<organism evidence="1 2">
    <name type="scientific">Metabacillus malikii</name>
    <dbReference type="NCBI Taxonomy" id="1504265"/>
    <lineage>
        <taxon>Bacteria</taxon>
        <taxon>Bacillati</taxon>
        <taxon>Bacillota</taxon>
        <taxon>Bacilli</taxon>
        <taxon>Bacillales</taxon>
        <taxon>Bacillaceae</taxon>
        <taxon>Metabacillus</taxon>
    </lineage>
</organism>
<proteinExistence type="predicted"/>
<keyword evidence="2" id="KW-1185">Reference proteome</keyword>
<protein>
    <submittedName>
        <fullName evidence="1">Uncharacterized protein</fullName>
    </submittedName>
</protein>
<name>A0ABT9ZFI3_9BACI</name>
<dbReference type="Proteomes" id="UP001234495">
    <property type="component" value="Unassembled WGS sequence"/>
</dbReference>
<reference evidence="1 2" key="1">
    <citation type="submission" date="2023-07" db="EMBL/GenBank/DDBJ databases">
        <title>Genomic Encyclopedia of Type Strains, Phase IV (KMG-IV): sequencing the most valuable type-strain genomes for metagenomic binning, comparative biology and taxonomic classification.</title>
        <authorList>
            <person name="Goeker M."/>
        </authorList>
    </citation>
    <scope>NUCLEOTIDE SEQUENCE [LARGE SCALE GENOMIC DNA]</scope>
    <source>
        <strain evidence="1 2">DSM 29005</strain>
    </source>
</reference>
<accession>A0ABT9ZFI3</accession>
<evidence type="ECO:0000313" key="1">
    <source>
        <dbReference type="EMBL" id="MDQ0231043.1"/>
    </source>
</evidence>
<evidence type="ECO:0000313" key="2">
    <source>
        <dbReference type="Proteomes" id="UP001234495"/>
    </source>
</evidence>
<comment type="caution">
    <text evidence="1">The sequence shown here is derived from an EMBL/GenBank/DDBJ whole genome shotgun (WGS) entry which is preliminary data.</text>
</comment>
<sequence>MKPISESKKNQNLLHRCHEAYFPTGAEPKSPSSLS</sequence>
<gene>
    <name evidence="1" type="ORF">J2S19_002304</name>
</gene>
<dbReference type="EMBL" id="JAUSUD010000009">
    <property type="protein sequence ID" value="MDQ0231043.1"/>
    <property type="molecule type" value="Genomic_DNA"/>
</dbReference>